<dbReference type="RefSeq" id="WP_147282625.1">
    <property type="nucleotide sequence ID" value="NZ_QRAV01000012.1"/>
</dbReference>
<comment type="caution">
    <text evidence="2">The sequence shown here is derived from an EMBL/GenBank/DDBJ whole genome shotgun (WGS) entry which is preliminary data.</text>
</comment>
<keyword evidence="2" id="KW-0378">Hydrolase</keyword>
<dbReference type="Gene3D" id="6.20.240.60">
    <property type="match status" value="1"/>
</dbReference>
<accession>A0A370SAM0</accession>
<evidence type="ECO:0000313" key="2">
    <source>
        <dbReference type="EMBL" id="RDL16816.1"/>
    </source>
</evidence>
<feature type="domain" description="Cell wall hydrolase SleB" evidence="1">
    <location>
        <begin position="4"/>
        <end position="52"/>
    </location>
</feature>
<evidence type="ECO:0000313" key="3">
    <source>
        <dbReference type="Proteomes" id="UP000255365"/>
    </source>
</evidence>
<dbReference type="EMBL" id="QRAV01000012">
    <property type="protein sequence ID" value="RDL16816.1"/>
    <property type="molecule type" value="Genomic_DNA"/>
</dbReference>
<gene>
    <name evidence="2" type="ORF">DEU51_1121</name>
</gene>
<protein>
    <submittedName>
        <fullName evidence="2">Cell wall hydrolase</fullName>
    </submittedName>
</protein>
<sequence>LAQCRIAVDQVIDGKVPDPTGGATHYYATSIKAPAWSAKAKQTLMLGNHIFFKDVP</sequence>
<dbReference type="Proteomes" id="UP000255365">
    <property type="component" value="Unassembled WGS sequence"/>
</dbReference>
<organism evidence="2 3">
    <name type="scientific">Pseudomonas jessenii</name>
    <dbReference type="NCBI Taxonomy" id="77298"/>
    <lineage>
        <taxon>Bacteria</taxon>
        <taxon>Pseudomonadati</taxon>
        <taxon>Pseudomonadota</taxon>
        <taxon>Gammaproteobacteria</taxon>
        <taxon>Pseudomonadales</taxon>
        <taxon>Pseudomonadaceae</taxon>
        <taxon>Pseudomonas</taxon>
    </lineage>
</organism>
<dbReference type="GO" id="GO:0016787">
    <property type="term" value="F:hydrolase activity"/>
    <property type="evidence" value="ECO:0007669"/>
    <property type="project" value="UniProtKB-KW"/>
</dbReference>
<evidence type="ECO:0000259" key="1">
    <source>
        <dbReference type="Pfam" id="PF07486"/>
    </source>
</evidence>
<dbReference type="InterPro" id="IPR011105">
    <property type="entry name" value="Cell_wall_hydrolase_SleB"/>
</dbReference>
<reference evidence="2 3" key="1">
    <citation type="submission" date="2018-07" db="EMBL/GenBank/DDBJ databases">
        <title>Genome sequencing of rice bacterial endophytes.</title>
        <authorList>
            <person name="Venturi V."/>
        </authorList>
    </citation>
    <scope>NUCLEOTIDE SEQUENCE [LARGE SCALE GENOMIC DNA]</scope>
    <source>
        <strain evidence="2 3">E2333</strain>
    </source>
</reference>
<name>A0A370SAM0_PSEJE</name>
<proteinExistence type="predicted"/>
<feature type="non-terminal residue" evidence="2">
    <location>
        <position position="1"/>
    </location>
</feature>
<dbReference type="Pfam" id="PF07486">
    <property type="entry name" value="Hydrolase_2"/>
    <property type="match status" value="1"/>
</dbReference>
<dbReference type="AlphaFoldDB" id="A0A370SAM0"/>